<protein>
    <submittedName>
        <fullName evidence="2">Uncharacterized protein</fullName>
    </submittedName>
</protein>
<dbReference type="EMBL" id="JADIMG010000053">
    <property type="protein sequence ID" value="MBO8459734.1"/>
    <property type="molecule type" value="Genomic_DNA"/>
</dbReference>
<organism evidence="2 3">
    <name type="scientific">Candidatus Gallipaludibacter merdavium</name>
    <dbReference type="NCBI Taxonomy" id="2840839"/>
    <lineage>
        <taxon>Bacteria</taxon>
        <taxon>Pseudomonadati</taxon>
        <taxon>Bacteroidota</taxon>
        <taxon>Bacteroidia</taxon>
        <taxon>Bacteroidales</taxon>
        <taxon>Candidatus Gallipaludibacter</taxon>
    </lineage>
</organism>
<feature type="transmembrane region" description="Helical" evidence="1">
    <location>
        <begin position="200"/>
        <end position="218"/>
    </location>
</feature>
<keyword evidence="1" id="KW-0812">Transmembrane</keyword>
<feature type="transmembrane region" description="Helical" evidence="1">
    <location>
        <begin position="225"/>
        <end position="242"/>
    </location>
</feature>
<feature type="transmembrane region" description="Helical" evidence="1">
    <location>
        <begin position="55"/>
        <end position="74"/>
    </location>
</feature>
<reference evidence="2" key="1">
    <citation type="submission" date="2020-10" db="EMBL/GenBank/DDBJ databases">
        <authorList>
            <person name="Gilroy R."/>
        </authorList>
    </citation>
    <scope>NUCLEOTIDE SEQUENCE</scope>
    <source>
        <strain evidence="2">G3-3990</strain>
    </source>
</reference>
<evidence type="ECO:0000256" key="1">
    <source>
        <dbReference type="SAM" id="Phobius"/>
    </source>
</evidence>
<proteinExistence type="predicted"/>
<feature type="transmembrane region" description="Helical" evidence="1">
    <location>
        <begin position="109"/>
        <end position="128"/>
    </location>
</feature>
<dbReference type="AlphaFoldDB" id="A0A9D9HT00"/>
<name>A0A9D9HT00_9BACT</name>
<keyword evidence="1" id="KW-1133">Transmembrane helix</keyword>
<feature type="transmembrane region" description="Helical" evidence="1">
    <location>
        <begin position="80"/>
        <end position="97"/>
    </location>
</feature>
<dbReference type="Proteomes" id="UP000823641">
    <property type="component" value="Unassembled WGS sequence"/>
</dbReference>
<gene>
    <name evidence="2" type="ORF">IAA73_05290</name>
</gene>
<feature type="transmembrane region" description="Helical" evidence="1">
    <location>
        <begin position="31"/>
        <end position="48"/>
    </location>
</feature>
<evidence type="ECO:0000313" key="3">
    <source>
        <dbReference type="Proteomes" id="UP000823641"/>
    </source>
</evidence>
<evidence type="ECO:0000313" key="2">
    <source>
        <dbReference type="EMBL" id="MBO8459734.1"/>
    </source>
</evidence>
<reference evidence="2" key="2">
    <citation type="journal article" date="2021" name="PeerJ">
        <title>Extensive microbial diversity within the chicken gut microbiome revealed by metagenomics and culture.</title>
        <authorList>
            <person name="Gilroy R."/>
            <person name="Ravi A."/>
            <person name="Getino M."/>
            <person name="Pursley I."/>
            <person name="Horton D.L."/>
            <person name="Alikhan N.F."/>
            <person name="Baker D."/>
            <person name="Gharbi K."/>
            <person name="Hall N."/>
            <person name="Watson M."/>
            <person name="Adriaenssens E.M."/>
            <person name="Foster-Nyarko E."/>
            <person name="Jarju S."/>
            <person name="Secka A."/>
            <person name="Antonio M."/>
            <person name="Oren A."/>
            <person name="Chaudhuri R.R."/>
            <person name="La Ragione R."/>
            <person name="Hildebrand F."/>
            <person name="Pallen M.J."/>
        </authorList>
    </citation>
    <scope>NUCLEOTIDE SEQUENCE</scope>
    <source>
        <strain evidence="2">G3-3990</strain>
    </source>
</reference>
<sequence>MDYKLQMWQDEGNISDGMILEMTRFSAFWTYPYWVSYGCAIIYAYIIINCYMNRYMKRSEIIILIFIAFIALLTQQRAPILTIALLTIIFITLGQFRRRKYGHASLRSSILYFLLLCISMFVFFLSFIEDEMLERLLGKIELLENISVFLNERSNIFSDFYLKEVTLFGDGIGRYSHAAYKLGKLAITDQQYMLLMHETGYFGCIGYGMILLAILFRGIKYHSSFYLELTIIMFYLIAMTGANCLSSFGQHTAIFWICCGFICKNSLHYKTTNLPNTDVRNLYR</sequence>
<feature type="transmembrane region" description="Helical" evidence="1">
    <location>
        <begin position="248"/>
        <end position="267"/>
    </location>
</feature>
<comment type="caution">
    <text evidence="2">The sequence shown here is derived from an EMBL/GenBank/DDBJ whole genome shotgun (WGS) entry which is preliminary data.</text>
</comment>
<keyword evidence="1" id="KW-0472">Membrane</keyword>
<accession>A0A9D9HT00</accession>